<protein>
    <recommendedName>
        <fullName evidence="1">YpoC-like domain-containing protein</fullName>
    </recommendedName>
</protein>
<dbReference type="OrthoDB" id="2360594at2"/>
<organism evidence="2 3">
    <name type="scientific">Niallia endozanthoxylica</name>
    <dbReference type="NCBI Taxonomy" id="2036016"/>
    <lineage>
        <taxon>Bacteria</taxon>
        <taxon>Bacillati</taxon>
        <taxon>Bacillota</taxon>
        <taxon>Bacilli</taxon>
        <taxon>Bacillales</taxon>
        <taxon>Bacillaceae</taxon>
        <taxon>Niallia</taxon>
    </lineage>
</organism>
<evidence type="ECO:0000313" key="3">
    <source>
        <dbReference type="Proteomes" id="UP000326671"/>
    </source>
</evidence>
<accession>A0A5J5HUP3</accession>
<gene>
    <name evidence="2" type="ORF">F4V44_09470</name>
</gene>
<dbReference type="Proteomes" id="UP000326671">
    <property type="component" value="Unassembled WGS sequence"/>
</dbReference>
<dbReference type="RefSeq" id="WP_150439745.1">
    <property type="nucleotide sequence ID" value="NZ_VYKL01000015.1"/>
</dbReference>
<dbReference type="EMBL" id="VYKL01000015">
    <property type="protein sequence ID" value="KAA9026095.1"/>
    <property type="molecule type" value="Genomic_DNA"/>
</dbReference>
<dbReference type="AlphaFoldDB" id="A0A5J5HUP3"/>
<proteinExistence type="predicted"/>
<sequence>MMNQHVFFPEEWSKFSTEKEISWQEVYNREFLSDIPLLYDAAYYNGIETLRPWEVTIHTVPAVLGKWENMKAVLYEKFSIRDQASTLYPMKIGIGLFLEILYWSNGQPVLWKKNGDVLLSNKPVNWEERLEFILDYPKKYHSFIQLTELISEIEKIFVKQQTVMNMKKASKS</sequence>
<name>A0A5J5HUP3_9BACI</name>
<evidence type="ECO:0000259" key="1">
    <source>
        <dbReference type="Pfam" id="PF21747"/>
    </source>
</evidence>
<keyword evidence="3" id="KW-1185">Reference proteome</keyword>
<evidence type="ECO:0000313" key="2">
    <source>
        <dbReference type="EMBL" id="KAA9026095.1"/>
    </source>
</evidence>
<reference evidence="2 3" key="1">
    <citation type="submission" date="2019-09" db="EMBL/GenBank/DDBJ databases">
        <title>Whole genome sequences of isolates from the Mars Exploration Rovers.</title>
        <authorList>
            <person name="Seuylemezian A."/>
            <person name="Vaishampayan P."/>
        </authorList>
    </citation>
    <scope>NUCLEOTIDE SEQUENCE [LARGE SCALE GENOMIC DNA]</scope>
    <source>
        <strain evidence="2 3">MER_TA_151</strain>
    </source>
</reference>
<comment type="caution">
    <text evidence="2">The sequence shown here is derived from an EMBL/GenBank/DDBJ whole genome shotgun (WGS) entry which is preliminary data.</text>
</comment>
<feature type="domain" description="YpoC-like" evidence="1">
    <location>
        <begin position="58"/>
        <end position="163"/>
    </location>
</feature>
<dbReference type="Pfam" id="PF21747">
    <property type="entry name" value="YpoC"/>
    <property type="match status" value="1"/>
</dbReference>
<dbReference type="InterPro" id="IPR048427">
    <property type="entry name" value="YpoC"/>
</dbReference>